<evidence type="ECO:0000313" key="2">
    <source>
        <dbReference type="EMBL" id="JAC82311.1"/>
    </source>
</evidence>
<dbReference type="EMBL" id="GBEZ01002774">
    <property type="protein sequence ID" value="JAC82311.1"/>
    <property type="molecule type" value="Transcribed_RNA"/>
</dbReference>
<organism evidence="2">
    <name type="scientific">Tetraselmis sp. GSL018</name>
    <dbReference type="NCBI Taxonomy" id="582737"/>
    <lineage>
        <taxon>Eukaryota</taxon>
        <taxon>Viridiplantae</taxon>
        <taxon>Chlorophyta</taxon>
        <taxon>core chlorophytes</taxon>
        <taxon>Chlorodendrophyceae</taxon>
        <taxon>Chlorodendrales</taxon>
        <taxon>Chlorodendraceae</taxon>
        <taxon>Tetraselmis</taxon>
    </lineage>
</organism>
<accession>A0A061SHV2</accession>
<protein>
    <submittedName>
        <fullName evidence="2">Uncharacterized protein</fullName>
    </submittedName>
</protein>
<sequence>SFQRETADGGVTFFGRADSGDWFQEIEKLGSRDSLGQLKGDYDADNIPVANRREVVGLEAVCLVLVLGFTLFDIYDKVLWVLSDRQEQQQIAKLPVNDEQERGSVPPLAVKPCDPQWRQDRGSSESSGLMGGTRGEEARP</sequence>
<feature type="non-terminal residue" evidence="2">
    <location>
        <position position="140"/>
    </location>
</feature>
<feature type="region of interest" description="Disordered" evidence="1">
    <location>
        <begin position="93"/>
        <end position="140"/>
    </location>
</feature>
<gene>
    <name evidence="2" type="ORF">TSPGSL018_6012</name>
</gene>
<reference evidence="2" key="1">
    <citation type="submission" date="2014-05" db="EMBL/GenBank/DDBJ databases">
        <title>The transcriptome of the halophilic microalga Tetraselmis sp. GSL018 isolated from the Great Salt Lake, Utah.</title>
        <authorList>
            <person name="Jinkerson R.E."/>
            <person name="D'Adamo S."/>
            <person name="Posewitz M.C."/>
        </authorList>
    </citation>
    <scope>NUCLEOTIDE SEQUENCE</scope>
    <source>
        <strain evidence="2">GSL018</strain>
    </source>
</reference>
<name>A0A061SHV2_9CHLO</name>
<evidence type="ECO:0000256" key="1">
    <source>
        <dbReference type="SAM" id="MobiDB-lite"/>
    </source>
</evidence>
<dbReference type="AlphaFoldDB" id="A0A061SHV2"/>
<feature type="non-terminal residue" evidence="2">
    <location>
        <position position="1"/>
    </location>
</feature>
<proteinExistence type="predicted"/>